<protein>
    <submittedName>
        <fullName evidence="2">TAP42-like family protein</fullName>
    </submittedName>
</protein>
<dbReference type="GO" id="GO:0005829">
    <property type="term" value="C:cytosol"/>
    <property type="evidence" value="ECO:0007669"/>
    <property type="project" value="TreeGrafter"/>
</dbReference>
<proteinExistence type="predicted"/>
<dbReference type="InterPro" id="IPR038511">
    <property type="entry name" value="TAP42/TAP46-like_sf"/>
</dbReference>
<evidence type="ECO:0000313" key="2">
    <source>
        <dbReference type="EMBL" id="JAP91103.1"/>
    </source>
</evidence>
<dbReference type="InterPro" id="IPR007304">
    <property type="entry name" value="TAP46-like"/>
</dbReference>
<dbReference type="Pfam" id="PF04177">
    <property type="entry name" value="TAP42"/>
    <property type="match status" value="1"/>
</dbReference>
<evidence type="ECO:0000256" key="1">
    <source>
        <dbReference type="SAM" id="MobiDB-lite"/>
    </source>
</evidence>
<dbReference type="AlphaFoldDB" id="A0A146K2J4"/>
<feature type="region of interest" description="Disordered" evidence="1">
    <location>
        <begin position="298"/>
        <end position="337"/>
    </location>
</feature>
<dbReference type="EMBL" id="GDID01005503">
    <property type="protein sequence ID" value="JAP91103.1"/>
    <property type="molecule type" value="Transcribed_RNA"/>
</dbReference>
<dbReference type="GO" id="GO:0009966">
    <property type="term" value="P:regulation of signal transduction"/>
    <property type="evidence" value="ECO:0007669"/>
    <property type="project" value="InterPro"/>
</dbReference>
<dbReference type="GO" id="GO:0035303">
    <property type="term" value="P:regulation of dephosphorylation"/>
    <property type="evidence" value="ECO:0007669"/>
    <property type="project" value="TreeGrafter"/>
</dbReference>
<dbReference type="PANTHER" id="PTHR10933">
    <property type="entry name" value="IMMUNOGLOBULIN-BINDING PROTEIN 1"/>
    <property type="match status" value="1"/>
</dbReference>
<accession>A0A146K2J4</accession>
<dbReference type="GO" id="GO:0051721">
    <property type="term" value="F:protein phosphatase 2A binding"/>
    <property type="evidence" value="ECO:0007669"/>
    <property type="project" value="TreeGrafter"/>
</dbReference>
<sequence>FETARIQYLTFRTLTQDDKKQVLPELMAKFEAIIQLGEQNAIFSNNETKADLNEESIIFLLSRFYLAMLLADNVTDRHKRLQVLKLSHLHLSNLIDILITYQLYTIEEIKFYSGEQNDRDFKRQLLIQETKLKQKADQALQLLQTRGIEVLEEVYLDLLYYTKYQAIREIKYIEEEIEMLEFEQNNPLEAQLAIAQHNAPSNKKPKLVQLNPNDIETIAKQKKFVPLDTVELLKLEEARNGLLKQNTQQNDFAAVDFTNYEDPKDRKYEVIRTDSFQPGVVKEEEVDLDAQFKAEFMGKEYENDDEDFDEVKEFEKRKDDDWKDENPVGYGNKPRLV</sequence>
<organism evidence="2">
    <name type="scientific">Trepomonas sp. PC1</name>
    <dbReference type="NCBI Taxonomy" id="1076344"/>
    <lineage>
        <taxon>Eukaryota</taxon>
        <taxon>Metamonada</taxon>
        <taxon>Diplomonadida</taxon>
        <taxon>Hexamitidae</taxon>
        <taxon>Hexamitinae</taxon>
        <taxon>Trepomonas</taxon>
    </lineage>
</organism>
<dbReference type="Gene3D" id="1.25.40.540">
    <property type="entry name" value="TAP42-like family"/>
    <property type="match status" value="1"/>
</dbReference>
<reference evidence="2" key="1">
    <citation type="submission" date="2015-07" db="EMBL/GenBank/DDBJ databases">
        <title>Adaptation to a free-living lifestyle via gene acquisitions in the diplomonad Trepomonas sp. PC1.</title>
        <authorList>
            <person name="Xu F."/>
            <person name="Jerlstrom-Hultqvist J."/>
            <person name="Kolisko M."/>
            <person name="Simpson A.G.B."/>
            <person name="Roger A.J."/>
            <person name="Svard S.G."/>
            <person name="Andersson J.O."/>
        </authorList>
    </citation>
    <scope>NUCLEOTIDE SEQUENCE</scope>
    <source>
        <strain evidence="2">PC1</strain>
    </source>
</reference>
<feature type="non-terminal residue" evidence="2">
    <location>
        <position position="1"/>
    </location>
</feature>
<gene>
    <name evidence="2" type="ORF">TPC1_17373</name>
</gene>
<feature type="compositionally biased region" description="Basic and acidic residues" evidence="1">
    <location>
        <begin position="311"/>
        <end position="326"/>
    </location>
</feature>
<dbReference type="PANTHER" id="PTHR10933:SF9">
    <property type="entry name" value="IMMUNOGLOBULIN-BINDING PROTEIN 1"/>
    <property type="match status" value="1"/>
</dbReference>
<name>A0A146K2J4_9EUKA</name>